<protein>
    <submittedName>
        <fullName evidence="3">Uncharacterized protein</fullName>
    </submittedName>
</protein>
<feature type="signal peptide" evidence="2">
    <location>
        <begin position="1"/>
        <end position="25"/>
    </location>
</feature>
<evidence type="ECO:0000313" key="4">
    <source>
        <dbReference type="Proteomes" id="UP000604825"/>
    </source>
</evidence>
<reference evidence="3" key="1">
    <citation type="submission" date="2020-10" db="EMBL/GenBank/DDBJ databases">
        <authorList>
            <person name="Han B."/>
            <person name="Lu T."/>
            <person name="Zhao Q."/>
            <person name="Huang X."/>
            <person name="Zhao Y."/>
        </authorList>
    </citation>
    <scope>NUCLEOTIDE SEQUENCE</scope>
</reference>
<sequence>MGAARTPLLALAVVLLLAAAMTVGGHEHALTRLADDPTAERPHKSVVTPRTQQQLKKFFKNHASDMADLLPSQGQQGGGSYDDDQSEPGSGRQGSKLGDGSNGGGQSRQAPATHSSTYLYCYPLRFAAFVGSGCYFWCIGSVRLAGQPVCSVFFS</sequence>
<keyword evidence="2" id="KW-0732">Signal</keyword>
<feature type="chain" id="PRO_5032719969" evidence="2">
    <location>
        <begin position="26"/>
        <end position="155"/>
    </location>
</feature>
<dbReference type="Proteomes" id="UP000604825">
    <property type="component" value="Unassembled WGS sequence"/>
</dbReference>
<evidence type="ECO:0000256" key="2">
    <source>
        <dbReference type="SAM" id="SignalP"/>
    </source>
</evidence>
<proteinExistence type="predicted"/>
<evidence type="ECO:0000313" key="3">
    <source>
        <dbReference type="EMBL" id="CAD6246152.1"/>
    </source>
</evidence>
<gene>
    <name evidence="3" type="ORF">NCGR_LOCUS30422</name>
</gene>
<comment type="caution">
    <text evidence="3">The sequence shown here is derived from an EMBL/GenBank/DDBJ whole genome shotgun (WGS) entry which is preliminary data.</text>
</comment>
<keyword evidence="4" id="KW-1185">Reference proteome</keyword>
<organism evidence="3 4">
    <name type="scientific">Miscanthus lutarioriparius</name>
    <dbReference type="NCBI Taxonomy" id="422564"/>
    <lineage>
        <taxon>Eukaryota</taxon>
        <taxon>Viridiplantae</taxon>
        <taxon>Streptophyta</taxon>
        <taxon>Embryophyta</taxon>
        <taxon>Tracheophyta</taxon>
        <taxon>Spermatophyta</taxon>
        <taxon>Magnoliopsida</taxon>
        <taxon>Liliopsida</taxon>
        <taxon>Poales</taxon>
        <taxon>Poaceae</taxon>
        <taxon>PACMAD clade</taxon>
        <taxon>Panicoideae</taxon>
        <taxon>Andropogonodae</taxon>
        <taxon>Andropogoneae</taxon>
        <taxon>Saccharinae</taxon>
        <taxon>Miscanthus</taxon>
    </lineage>
</organism>
<accession>A0A811PSG4</accession>
<dbReference type="EMBL" id="CAJGYO010000007">
    <property type="protein sequence ID" value="CAD6246152.1"/>
    <property type="molecule type" value="Genomic_DNA"/>
</dbReference>
<feature type="compositionally biased region" description="Basic and acidic residues" evidence="1">
    <location>
        <begin position="32"/>
        <end position="43"/>
    </location>
</feature>
<feature type="region of interest" description="Disordered" evidence="1">
    <location>
        <begin position="32"/>
        <end position="52"/>
    </location>
</feature>
<feature type="region of interest" description="Disordered" evidence="1">
    <location>
        <begin position="68"/>
        <end position="110"/>
    </location>
</feature>
<evidence type="ECO:0000256" key="1">
    <source>
        <dbReference type="SAM" id="MobiDB-lite"/>
    </source>
</evidence>
<name>A0A811PSG4_9POAL</name>
<dbReference type="AlphaFoldDB" id="A0A811PSG4"/>